<reference evidence="3 4" key="1">
    <citation type="submission" date="2020-10" db="EMBL/GenBank/DDBJ databases">
        <title>Plant Genome Project.</title>
        <authorList>
            <person name="Zhang R.-G."/>
        </authorList>
    </citation>
    <scope>NUCLEOTIDE SEQUENCE [LARGE SCALE GENOMIC DNA]</scope>
    <source>
        <strain evidence="3">FAFU-HL-1</strain>
        <tissue evidence="3">Leaf</tissue>
    </source>
</reference>
<evidence type="ECO:0000256" key="1">
    <source>
        <dbReference type="SAM" id="MobiDB-lite"/>
    </source>
</evidence>
<feature type="signal peptide" evidence="2">
    <location>
        <begin position="1"/>
        <end position="15"/>
    </location>
</feature>
<sequence>MLLVVVTAITSHLLAGRCAPEGGPDIGFHPGHNGVDDSIINIFGLGLPHSRNKGGIRGGQNFDPGQLPHENESLRGSSSAGGNNFDLGLLLGSNTTGSNSTGNSFDPLLPRGPGFNQGGNDVVGRNFDLGLHQGNNLGGNSTGGNNFELWLPVNNMGGNSAVVNNVDPWLARGDMGGENLGPGLLSGSNFTESSAVGNPFHRLQGMHRRDCSGGGAGSASGSDSGLPGSFGAGSSDIEQPFDVTKSWPCNSFNP</sequence>
<keyword evidence="4" id="KW-1185">Reference proteome</keyword>
<evidence type="ECO:0000313" key="4">
    <source>
        <dbReference type="Proteomes" id="UP000657918"/>
    </source>
</evidence>
<feature type="region of interest" description="Disordered" evidence="1">
    <location>
        <begin position="54"/>
        <end position="79"/>
    </location>
</feature>
<dbReference type="Proteomes" id="UP000657918">
    <property type="component" value="Unassembled WGS sequence"/>
</dbReference>
<feature type="compositionally biased region" description="Low complexity" evidence="1">
    <location>
        <begin position="219"/>
        <end position="229"/>
    </location>
</feature>
<keyword evidence="2" id="KW-0732">Signal</keyword>
<dbReference type="EMBL" id="JADGMS010000018">
    <property type="protein sequence ID" value="KAF9662198.1"/>
    <property type="molecule type" value="Genomic_DNA"/>
</dbReference>
<gene>
    <name evidence="3" type="ORF">SADUNF_Sadunf18G0028300</name>
</gene>
<name>A0A835MLV7_9ROSI</name>
<comment type="caution">
    <text evidence="3">The sequence shown here is derived from an EMBL/GenBank/DDBJ whole genome shotgun (WGS) entry which is preliminary data.</text>
</comment>
<protein>
    <recommendedName>
        <fullName evidence="5">Secreted protein</fullName>
    </recommendedName>
</protein>
<organism evidence="3 4">
    <name type="scientific">Salix dunnii</name>
    <dbReference type="NCBI Taxonomy" id="1413687"/>
    <lineage>
        <taxon>Eukaryota</taxon>
        <taxon>Viridiplantae</taxon>
        <taxon>Streptophyta</taxon>
        <taxon>Embryophyta</taxon>
        <taxon>Tracheophyta</taxon>
        <taxon>Spermatophyta</taxon>
        <taxon>Magnoliopsida</taxon>
        <taxon>eudicotyledons</taxon>
        <taxon>Gunneridae</taxon>
        <taxon>Pentapetalae</taxon>
        <taxon>rosids</taxon>
        <taxon>fabids</taxon>
        <taxon>Malpighiales</taxon>
        <taxon>Salicaceae</taxon>
        <taxon>Saliceae</taxon>
        <taxon>Salix</taxon>
    </lineage>
</organism>
<evidence type="ECO:0000313" key="3">
    <source>
        <dbReference type="EMBL" id="KAF9662198.1"/>
    </source>
</evidence>
<evidence type="ECO:0000256" key="2">
    <source>
        <dbReference type="SAM" id="SignalP"/>
    </source>
</evidence>
<dbReference type="AlphaFoldDB" id="A0A835MLV7"/>
<feature type="chain" id="PRO_5032319790" description="Secreted protein" evidence="2">
    <location>
        <begin position="16"/>
        <end position="254"/>
    </location>
</feature>
<feature type="region of interest" description="Disordered" evidence="1">
    <location>
        <begin position="207"/>
        <end position="254"/>
    </location>
</feature>
<evidence type="ECO:0008006" key="5">
    <source>
        <dbReference type="Google" id="ProtNLM"/>
    </source>
</evidence>
<accession>A0A835MLV7</accession>
<proteinExistence type="predicted"/>